<evidence type="ECO:0000313" key="1">
    <source>
        <dbReference type="EMBL" id="PHE94372.1"/>
    </source>
</evidence>
<accession>A0ABD6T4Q0</accession>
<reference evidence="1 2" key="1">
    <citation type="submission" date="2017-09" db="EMBL/GenBank/DDBJ databases">
        <title>Large-scale bioinformatics analysis of Bacillus genomes uncovers conserved roles of natural products in bacterial physiology.</title>
        <authorList>
            <consortium name="Agbiome Team Llc"/>
            <person name="Bleich R.M."/>
            <person name="Grubbs K.J."/>
            <person name="Santa Maria K.C."/>
            <person name="Allen S.E."/>
            <person name="Farag S."/>
            <person name="Shank E.A."/>
            <person name="Bowers A."/>
        </authorList>
    </citation>
    <scope>NUCLEOTIDE SEQUENCE [LARGE SCALE GENOMIC DNA]</scope>
    <source>
        <strain evidence="1 2">AFS037265</strain>
    </source>
</reference>
<dbReference type="EMBL" id="NUTL01000068">
    <property type="protein sequence ID" value="PHE94372.1"/>
    <property type="molecule type" value="Genomic_DNA"/>
</dbReference>
<dbReference type="Proteomes" id="UP000221918">
    <property type="component" value="Unassembled WGS sequence"/>
</dbReference>
<proteinExistence type="predicted"/>
<dbReference type="AlphaFoldDB" id="A0ABD6T4Q0"/>
<name>A0ABD6T4Q0_9BACI</name>
<comment type="caution">
    <text evidence="1">The sequence shown here is derived from an EMBL/GenBank/DDBJ whole genome shotgun (WGS) entry which is preliminary data.</text>
</comment>
<sequence length="252" mass="29621">MADTISYNFYVDHSPDDNIWRPISSNEKEDFLQLIQNVREAFHNGTKQQKGQTLEILMTYIYQRFKHIHVYDNVQRGDNQIDHIIEFIDGMTPTFIHHNIGLTLVGESKNHNKSISVREVADLNELLRSKYSKLGIFSSYKSFSKGKSLWHFAEGKRRKLALSDKRVIIGFNINELESLTENNFYTMLKQKYQNIVDEIEDDYSDENIKLPYHDRLFLSLKNLHERKIIDETSYQNGIKEICSKYGETTLDT</sequence>
<organism evidence="1 2">
    <name type="scientific">Bacillus pseudomycoides</name>
    <dbReference type="NCBI Taxonomy" id="64104"/>
    <lineage>
        <taxon>Bacteria</taxon>
        <taxon>Bacillati</taxon>
        <taxon>Bacillota</taxon>
        <taxon>Bacilli</taxon>
        <taxon>Bacillales</taxon>
        <taxon>Bacillaceae</taxon>
        <taxon>Bacillus</taxon>
        <taxon>Bacillus cereus group</taxon>
    </lineage>
</organism>
<protein>
    <recommendedName>
        <fullName evidence="3">Restriction endonuclease type IV Mrr domain-containing protein</fullName>
    </recommendedName>
</protein>
<gene>
    <name evidence="1" type="ORF">COF81_16575</name>
</gene>
<evidence type="ECO:0008006" key="3">
    <source>
        <dbReference type="Google" id="ProtNLM"/>
    </source>
</evidence>
<evidence type="ECO:0000313" key="2">
    <source>
        <dbReference type="Proteomes" id="UP000221918"/>
    </source>
</evidence>
<dbReference type="RefSeq" id="WP_098143644.1">
    <property type="nucleotide sequence ID" value="NZ_NUFH01000014.1"/>
</dbReference>